<organism evidence="2 3">
    <name type="scientific">Zhongshania aliphaticivorans</name>
    <dbReference type="NCBI Taxonomy" id="1470434"/>
    <lineage>
        <taxon>Bacteria</taxon>
        <taxon>Pseudomonadati</taxon>
        <taxon>Pseudomonadota</taxon>
        <taxon>Gammaproteobacteria</taxon>
        <taxon>Cellvibrionales</taxon>
        <taxon>Spongiibacteraceae</taxon>
        <taxon>Zhongshania</taxon>
    </lineage>
</organism>
<feature type="chain" id="PRO_5007275036" description="PepSY domain-containing protein" evidence="1">
    <location>
        <begin position="22"/>
        <end position="115"/>
    </location>
</feature>
<evidence type="ECO:0000313" key="2">
    <source>
        <dbReference type="EMBL" id="AMO68414.1"/>
    </source>
</evidence>
<dbReference type="Pfam" id="PF20098">
    <property type="entry name" value="DUF6488"/>
    <property type="match status" value="1"/>
</dbReference>
<dbReference type="RefSeq" id="WP_008250334.1">
    <property type="nucleotide sequence ID" value="NZ_CP014544.1"/>
</dbReference>
<dbReference type="EMBL" id="CP014544">
    <property type="protein sequence ID" value="AMO68414.1"/>
    <property type="molecule type" value="Genomic_DNA"/>
</dbReference>
<accession>A0A127M578</accession>
<gene>
    <name evidence="2" type="ORF">AZF00_08905</name>
</gene>
<feature type="signal peptide" evidence="1">
    <location>
        <begin position="1"/>
        <end position="21"/>
    </location>
</feature>
<sequence>MKYRITLCLLASLFISSNLLAHGGGHAPITEKKALAIATQIVQGFANIDPQLGFGKVPASWASISNEAATIFQSGDGYYIVKLVNPSDERTLYILMSAEGEVFDANISGKFEVVN</sequence>
<evidence type="ECO:0000313" key="3">
    <source>
        <dbReference type="Proteomes" id="UP000074119"/>
    </source>
</evidence>
<dbReference type="InterPro" id="IPR045503">
    <property type="entry name" value="DUF6488"/>
</dbReference>
<name>A0A127M578_9GAMM</name>
<dbReference type="KEGG" id="zal:AZF00_08905"/>
<dbReference type="Proteomes" id="UP000074119">
    <property type="component" value="Chromosome"/>
</dbReference>
<proteinExistence type="predicted"/>
<reference evidence="2 3" key="1">
    <citation type="submission" date="2015-12" db="EMBL/GenBank/DDBJ databases">
        <authorList>
            <person name="Shamseldin A."/>
            <person name="Moawad H."/>
            <person name="Abd El-Rahim W.M."/>
            <person name="Sadowsky M.J."/>
        </authorList>
    </citation>
    <scope>NUCLEOTIDE SEQUENCE [LARGE SCALE GENOMIC DNA]</scope>
    <source>
        <strain evidence="2 3">SM2</strain>
    </source>
</reference>
<dbReference type="STRING" id="1470434.AZF00_08905"/>
<keyword evidence="1" id="KW-0732">Signal</keyword>
<dbReference type="AlphaFoldDB" id="A0A127M578"/>
<evidence type="ECO:0008006" key="4">
    <source>
        <dbReference type="Google" id="ProtNLM"/>
    </source>
</evidence>
<evidence type="ECO:0000256" key="1">
    <source>
        <dbReference type="SAM" id="SignalP"/>
    </source>
</evidence>
<protein>
    <recommendedName>
        <fullName evidence="4">PepSY domain-containing protein</fullName>
    </recommendedName>
</protein>